<reference evidence="5 6" key="1">
    <citation type="submission" date="2017-10" db="EMBL/GenBank/DDBJ databases">
        <title>Bacillus sp. nov., a halophilic bacterium isolated from a Keqin Lake.</title>
        <authorList>
            <person name="Wang H."/>
        </authorList>
    </citation>
    <scope>NUCLEOTIDE SEQUENCE [LARGE SCALE GENOMIC DNA]</scope>
    <source>
        <strain evidence="5 6">KQ-12</strain>
    </source>
</reference>
<feature type="domain" description="HTH marR-type" evidence="4">
    <location>
        <begin position="6"/>
        <end position="138"/>
    </location>
</feature>
<evidence type="ECO:0000256" key="2">
    <source>
        <dbReference type="ARBA" id="ARBA00023125"/>
    </source>
</evidence>
<comment type="caution">
    <text evidence="5">The sequence shown here is derived from an EMBL/GenBank/DDBJ whole genome shotgun (WGS) entry which is preliminary data.</text>
</comment>
<gene>
    <name evidence="5" type="ORF">CR194_17835</name>
</gene>
<evidence type="ECO:0000313" key="5">
    <source>
        <dbReference type="EMBL" id="PYZ92053.1"/>
    </source>
</evidence>
<dbReference type="RefSeq" id="WP_110611583.1">
    <property type="nucleotide sequence ID" value="NZ_PDOD01000005.1"/>
</dbReference>
<dbReference type="OrthoDB" id="9799663at2"/>
<evidence type="ECO:0000256" key="3">
    <source>
        <dbReference type="ARBA" id="ARBA00023163"/>
    </source>
</evidence>
<keyword evidence="2" id="KW-0238">DNA-binding</keyword>
<dbReference type="PROSITE" id="PS01117">
    <property type="entry name" value="HTH_MARR_1"/>
    <property type="match status" value="1"/>
</dbReference>
<keyword evidence="1" id="KW-0805">Transcription regulation</keyword>
<dbReference type="Pfam" id="PF01047">
    <property type="entry name" value="MarR"/>
    <property type="match status" value="1"/>
</dbReference>
<evidence type="ECO:0000259" key="4">
    <source>
        <dbReference type="PROSITE" id="PS50995"/>
    </source>
</evidence>
<sequence length="145" mass="16624">MNLTFQDYISIKIHQTDLSLTNYIKSKLEPFNLAPEQNLIMMLLWEQDGLTQNQLVTKLNKDKTNVARMAWNLEKKGFIVRSHCPADRRAMKLFLTDFGTELGEQVIPIAEEFDQTVCKGLTEGELAELDRLLSKINLNVTHSLS</sequence>
<dbReference type="PROSITE" id="PS50995">
    <property type="entry name" value="HTH_MARR_2"/>
    <property type="match status" value="1"/>
</dbReference>
<dbReference type="PANTHER" id="PTHR42756:SF1">
    <property type="entry name" value="TRANSCRIPTIONAL REPRESSOR OF EMRAB OPERON"/>
    <property type="match status" value="1"/>
</dbReference>
<dbReference type="GO" id="GO:0003677">
    <property type="term" value="F:DNA binding"/>
    <property type="evidence" value="ECO:0007669"/>
    <property type="project" value="UniProtKB-KW"/>
</dbReference>
<dbReference type="GO" id="GO:0003700">
    <property type="term" value="F:DNA-binding transcription factor activity"/>
    <property type="evidence" value="ECO:0007669"/>
    <property type="project" value="InterPro"/>
</dbReference>
<evidence type="ECO:0000256" key="1">
    <source>
        <dbReference type="ARBA" id="ARBA00023015"/>
    </source>
</evidence>
<dbReference type="SUPFAM" id="SSF46785">
    <property type="entry name" value="Winged helix' DNA-binding domain"/>
    <property type="match status" value="1"/>
</dbReference>
<name>A0A323THG2_9BACI</name>
<dbReference type="InterPro" id="IPR036390">
    <property type="entry name" value="WH_DNA-bd_sf"/>
</dbReference>
<dbReference type="AlphaFoldDB" id="A0A323THG2"/>
<proteinExistence type="predicted"/>
<dbReference type="EMBL" id="PDOD01000005">
    <property type="protein sequence ID" value="PYZ92053.1"/>
    <property type="molecule type" value="Genomic_DNA"/>
</dbReference>
<dbReference type="SMART" id="SM00347">
    <property type="entry name" value="HTH_MARR"/>
    <property type="match status" value="1"/>
</dbReference>
<accession>A0A323THG2</accession>
<organism evidence="5 6">
    <name type="scientific">Salipaludibacillus keqinensis</name>
    <dbReference type="NCBI Taxonomy" id="2045207"/>
    <lineage>
        <taxon>Bacteria</taxon>
        <taxon>Bacillati</taxon>
        <taxon>Bacillota</taxon>
        <taxon>Bacilli</taxon>
        <taxon>Bacillales</taxon>
        <taxon>Bacillaceae</taxon>
    </lineage>
</organism>
<keyword evidence="3" id="KW-0804">Transcription</keyword>
<evidence type="ECO:0000313" key="6">
    <source>
        <dbReference type="Proteomes" id="UP000248214"/>
    </source>
</evidence>
<dbReference type="Gene3D" id="1.10.10.10">
    <property type="entry name" value="Winged helix-like DNA-binding domain superfamily/Winged helix DNA-binding domain"/>
    <property type="match status" value="1"/>
</dbReference>
<dbReference type="InterPro" id="IPR000835">
    <property type="entry name" value="HTH_MarR-typ"/>
</dbReference>
<dbReference type="PRINTS" id="PR00598">
    <property type="entry name" value="HTHMARR"/>
</dbReference>
<dbReference type="PANTHER" id="PTHR42756">
    <property type="entry name" value="TRANSCRIPTIONAL REGULATOR, MARR"/>
    <property type="match status" value="1"/>
</dbReference>
<protein>
    <submittedName>
        <fullName evidence="5">MarR family transcriptional regulator</fullName>
    </submittedName>
</protein>
<dbReference type="Proteomes" id="UP000248214">
    <property type="component" value="Unassembled WGS sequence"/>
</dbReference>
<dbReference type="InterPro" id="IPR023187">
    <property type="entry name" value="Tscrpt_reg_MarR-type_CS"/>
</dbReference>
<keyword evidence="6" id="KW-1185">Reference proteome</keyword>
<dbReference type="InterPro" id="IPR036388">
    <property type="entry name" value="WH-like_DNA-bd_sf"/>
</dbReference>